<reference evidence="2" key="1">
    <citation type="submission" date="2020-12" db="EMBL/GenBank/DDBJ databases">
        <title>Metabolic potential, ecology and presence of endohyphal bacteria is reflected in genomic diversity of Mucoromycotina.</title>
        <authorList>
            <person name="Muszewska A."/>
            <person name="Okrasinska A."/>
            <person name="Steczkiewicz K."/>
            <person name="Drgas O."/>
            <person name="Orlowska M."/>
            <person name="Perlinska-Lenart U."/>
            <person name="Aleksandrzak-Piekarczyk T."/>
            <person name="Szatraj K."/>
            <person name="Zielenkiewicz U."/>
            <person name="Pilsyk S."/>
            <person name="Malc E."/>
            <person name="Mieczkowski P."/>
            <person name="Kruszewska J.S."/>
            <person name="Biernat P."/>
            <person name="Pawlowska J."/>
        </authorList>
    </citation>
    <scope>NUCLEOTIDE SEQUENCE</scope>
    <source>
        <strain evidence="2">WA0000017839</strain>
    </source>
</reference>
<gene>
    <name evidence="2" type="ORF">INT47_011426</name>
</gene>
<dbReference type="EMBL" id="JAEPRD010000083">
    <property type="protein sequence ID" value="KAG2200446.1"/>
    <property type="molecule type" value="Genomic_DNA"/>
</dbReference>
<evidence type="ECO:0000313" key="2">
    <source>
        <dbReference type="EMBL" id="KAG2200446.1"/>
    </source>
</evidence>
<accession>A0A8H7QZK5</accession>
<organism evidence="2 3">
    <name type="scientific">Mucor saturninus</name>
    <dbReference type="NCBI Taxonomy" id="64648"/>
    <lineage>
        <taxon>Eukaryota</taxon>
        <taxon>Fungi</taxon>
        <taxon>Fungi incertae sedis</taxon>
        <taxon>Mucoromycota</taxon>
        <taxon>Mucoromycotina</taxon>
        <taxon>Mucoromycetes</taxon>
        <taxon>Mucorales</taxon>
        <taxon>Mucorineae</taxon>
        <taxon>Mucoraceae</taxon>
        <taxon>Mucor</taxon>
    </lineage>
</organism>
<dbReference type="OrthoDB" id="2287866at2759"/>
<name>A0A8H7QZK5_9FUNG</name>
<dbReference type="Proteomes" id="UP000603453">
    <property type="component" value="Unassembled WGS sequence"/>
</dbReference>
<comment type="caution">
    <text evidence="2">The sequence shown here is derived from an EMBL/GenBank/DDBJ whole genome shotgun (WGS) entry which is preliminary data.</text>
</comment>
<keyword evidence="1" id="KW-1133">Transmembrane helix</keyword>
<evidence type="ECO:0000256" key="1">
    <source>
        <dbReference type="SAM" id="Phobius"/>
    </source>
</evidence>
<protein>
    <submittedName>
        <fullName evidence="2">Uncharacterized protein</fullName>
    </submittedName>
</protein>
<keyword evidence="1" id="KW-0472">Membrane</keyword>
<feature type="transmembrane region" description="Helical" evidence="1">
    <location>
        <begin position="36"/>
        <end position="60"/>
    </location>
</feature>
<proteinExistence type="predicted"/>
<dbReference type="AlphaFoldDB" id="A0A8H7QZK5"/>
<keyword evidence="3" id="KW-1185">Reference proteome</keyword>
<sequence length="273" mass="29645">MITCGVCPGSKCISRAALGLPPASTAVAKTSSGSGALIGGIVGGIFGGGLLLCGLGYLVIRHRRKNKRSLPLAFRSPDKLHRLERTSPMDEEMLERNNSTRQVMSGVIPVTFIPPSRPDSTATIPEAETPEARYGSFSTFANHQENDPFSDRPISNAHSIMTTTTHTCSRRGSMESTMSHQQTATVVQATQITRAKPQIMRVNTIRPQNSITRSGSLKSIKPEKYEVVPKATIEENPFDDRNKVEPLPERRQVTDSVVSAPGDGEITIFWNGS</sequence>
<keyword evidence="1" id="KW-0812">Transmembrane</keyword>
<evidence type="ECO:0000313" key="3">
    <source>
        <dbReference type="Proteomes" id="UP000603453"/>
    </source>
</evidence>